<dbReference type="FunFam" id="3.40.50.10140:FF:000001">
    <property type="entry name" value="Toll-like receptor 2"/>
    <property type="match status" value="1"/>
</dbReference>
<keyword evidence="5 13" id="KW-0812">Transmembrane</keyword>
<accession>A0A6J8BZM5</accession>
<evidence type="ECO:0000313" key="17">
    <source>
        <dbReference type="Proteomes" id="UP000507470"/>
    </source>
</evidence>
<feature type="transmembrane region" description="Helical" evidence="13">
    <location>
        <begin position="530"/>
        <end position="550"/>
    </location>
</feature>
<evidence type="ECO:0000256" key="10">
    <source>
        <dbReference type="ARBA" id="ARBA00023136"/>
    </source>
</evidence>
<evidence type="ECO:0000313" key="16">
    <source>
        <dbReference type="EMBL" id="CAC5389122.1"/>
    </source>
</evidence>
<evidence type="ECO:0000259" key="15">
    <source>
        <dbReference type="PROSITE" id="PS50104"/>
    </source>
</evidence>
<keyword evidence="6 14" id="KW-0732">Signal</keyword>
<keyword evidence="9 13" id="KW-1133">Transmembrane helix</keyword>
<evidence type="ECO:0000256" key="11">
    <source>
        <dbReference type="ARBA" id="ARBA00023170"/>
    </source>
</evidence>
<dbReference type="GO" id="GO:0005886">
    <property type="term" value="C:plasma membrane"/>
    <property type="evidence" value="ECO:0007669"/>
    <property type="project" value="TreeGrafter"/>
</dbReference>
<evidence type="ECO:0000256" key="8">
    <source>
        <dbReference type="ARBA" id="ARBA00022859"/>
    </source>
</evidence>
<evidence type="ECO:0000256" key="1">
    <source>
        <dbReference type="ARBA" id="ARBA00004479"/>
    </source>
</evidence>
<feature type="chain" id="PRO_5026869115" evidence="14">
    <location>
        <begin position="26"/>
        <end position="723"/>
    </location>
</feature>
<dbReference type="PRINTS" id="PR01537">
    <property type="entry name" value="INTRLKN1R1F"/>
</dbReference>
<evidence type="ECO:0000256" key="12">
    <source>
        <dbReference type="ARBA" id="ARBA00023180"/>
    </source>
</evidence>
<keyword evidence="4" id="KW-0433">Leucine-rich repeat</keyword>
<dbReference type="Pfam" id="PF01582">
    <property type="entry name" value="TIR"/>
    <property type="match status" value="1"/>
</dbReference>
<keyword evidence="11" id="KW-0675">Receptor</keyword>
<dbReference type="EMBL" id="CACVKT020004322">
    <property type="protein sequence ID" value="CAC5389122.1"/>
    <property type="molecule type" value="Genomic_DNA"/>
</dbReference>
<dbReference type="Pfam" id="PF13855">
    <property type="entry name" value="LRR_8"/>
    <property type="match status" value="2"/>
</dbReference>
<comment type="subcellular location">
    <subcellularLocation>
        <location evidence="1">Membrane</location>
        <topology evidence="1">Single-pass type I membrane protein</topology>
    </subcellularLocation>
</comment>
<evidence type="ECO:0000256" key="6">
    <source>
        <dbReference type="ARBA" id="ARBA00022729"/>
    </source>
</evidence>
<dbReference type="SUPFAM" id="SSF52058">
    <property type="entry name" value="L domain-like"/>
    <property type="match status" value="1"/>
</dbReference>
<sequence length="723" mass="84447">MEQTLFHSFILILFVSSSYILHVNGAESSKFSCKKHYFKGELHVDCSYQNFFIIPKLPANTVHLNLQHNYIYFIPNKAFGNMKNLRVLDLSFNDLHSIKEKSFKGLRKLKQLILNNNHLKYSTRTFPRGSFKPLKSLKMLLVQNNNEKASGVKTIFPAKTIAHLTKLEILALDIKSFLPNTPFFGTEYAKLLNLHSVHLYMNDFFYLSDYTFKYIPKLTHLYIFHIQSNYLRHLAFSTLKMLKFLQIDFTDKVRQVMTYAKILELILELSQTSITILIMQNVRLLPYSTGGCIRESLNAVLNETSISQLHLSKVYGLNLNCVRSQTTIKAPPRLQILNLTSNDLSWIALDLNTVVSLNLKHNNLGNYLSNSRYITTQTSIIENICLSYNSIYQLKKQIFKGQPYLKIIDLSFNFLSQISFDLFHLEELQILNLSNNRIKFLNEQSMNNIDELLNKNNNTQIDLRDNPLQCTCYTVPFLKWILQIPHHFIKYSKYHCTYENGTISKANSFAKVTIYLEQACIKEQHWNDSLLFTVFGVVAAIILVLAVFIYRQRWKLGYLYYKAKIKYFSSKSKEVDENEYTYDAFISYADENRMFVKDTCIQNLEQDRNLKLCIHERDFIPGHDIMNNIINAIQTSRKTICIITRSFLKSEFCMFEFKMALMESIHSRNGKNVLLLVFNDQLSAKELPLILYEYIQKQSYIQYPNNTTDNAIFWGKINDAIYA</sequence>
<name>A0A6J8BZM5_MYTCO</name>
<dbReference type="InterPro" id="IPR003591">
    <property type="entry name" value="Leu-rich_rpt_typical-subtyp"/>
</dbReference>
<comment type="similarity">
    <text evidence="2">Belongs to the Toll-like receptor family.</text>
</comment>
<dbReference type="PANTHER" id="PTHR24365">
    <property type="entry name" value="TOLL-LIKE RECEPTOR"/>
    <property type="match status" value="1"/>
</dbReference>
<dbReference type="InterPro" id="IPR001611">
    <property type="entry name" value="Leu-rich_rpt"/>
</dbReference>
<dbReference type="GO" id="GO:0007165">
    <property type="term" value="P:signal transduction"/>
    <property type="evidence" value="ECO:0007669"/>
    <property type="project" value="InterPro"/>
</dbReference>
<dbReference type="SMART" id="SM00255">
    <property type="entry name" value="TIR"/>
    <property type="match status" value="1"/>
</dbReference>
<feature type="signal peptide" evidence="14">
    <location>
        <begin position="1"/>
        <end position="25"/>
    </location>
</feature>
<dbReference type="InterPro" id="IPR032675">
    <property type="entry name" value="LRR_dom_sf"/>
</dbReference>
<evidence type="ECO:0000256" key="4">
    <source>
        <dbReference type="ARBA" id="ARBA00022614"/>
    </source>
</evidence>
<organism evidence="16 17">
    <name type="scientific">Mytilus coruscus</name>
    <name type="common">Sea mussel</name>
    <dbReference type="NCBI Taxonomy" id="42192"/>
    <lineage>
        <taxon>Eukaryota</taxon>
        <taxon>Metazoa</taxon>
        <taxon>Spiralia</taxon>
        <taxon>Lophotrochozoa</taxon>
        <taxon>Mollusca</taxon>
        <taxon>Bivalvia</taxon>
        <taxon>Autobranchia</taxon>
        <taxon>Pteriomorphia</taxon>
        <taxon>Mytilida</taxon>
        <taxon>Mytiloidea</taxon>
        <taxon>Mytilidae</taxon>
        <taxon>Mytilinae</taxon>
        <taxon>Mytilus</taxon>
    </lineage>
</organism>
<dbReference type="GO" id="GO:0045087">
    <property type="term" value="P:innate immune response"/>
    <property type="evidence" value="ECO:0007669"/>
    <property type="project" value="UniProtKB-KW"/>
</dbReference>
<evidence type="ECO:0000256" key="9">
    <source>
        <dbReference type="ARBA" id="ARBA00022989"/>
    </source>
</evidence>
<dbReference type="PROSITE" id="PS50104">
    <property type="entry name" value="TIR"/>
    <property type="match status" value="1"/>
</dbReference>
<evidence type="ECO:0000256" key="7">
    <source>
        <dbReference type="ARBA" id="ARBA00022737"/>
    </source>
</evidence>
<dbReference type="SMART" id="SM00369">
    <property type="entry name" value="LRR_TYP"/>
    <property type="match status" value="6"/>
</dbReference>
<keyword evidence="7" id="KW-0677">Repeat</keyword>
<evidence type="ECO:0000256" key="2">
    <source>
        <dbReference type="ARBA" id="ARBA00009634"/>
    </source>
</evidence>
<dbReference type="AlphaFoldDB" id="A0A6J8BZM5"/>
<dbReference type="InterPro" id="IPR000157">
    <property type="entry name" value="TIR_dom"/>
</dbReference>
<dbReference type="SUPFAM" id="SSF52200">
    <property type="entry name" value="Toll/Interleukin receptor TIR domain"/>
    <property type="match status" value="1"/>
</dbReference>
<keyword evidence="12" id="KW-0325">Glycoprotein</keyword>
<evidence type="ECO:0000256" key="5">
    <source>
        <dbReference type="ARBA" id="ARBA00022692"/>
    </source>
</evidence>
<keyword evidence="17" id="KW-1185">Reference proteome</keyword>
<dbReference type="PANTHER" id="PTHR24365:SF541">
    <property type="entry name" value="PROTEIN TOLL-RELATED"/>
    <property type="match status" value="1"/>
</dbReference>
<protein>
    <submittedName>
        <fullName evidence="16">TLR13</fullName>
    </submittedName>
</protein>
<dbReference type="Proteomes" id="UP000507470">
    <property type="component" value="Unassembled WGS sequence"/>
</dbReference>
<keyword evidence="8" id="KW-0391">Immunity</keyword>
<dbReference type="Gene3D" id="3.80.10.10">
    <property type="entry name" value="Ribonuclease Inhibitor"/>
    <property type="match status" value="2"/>
</dbReference>
<dbReference type="OrthoDB" id="8861968at2759"/>
<dbReference type="Gene3D" id="3.40.50.10140">
    <property type="entry name" value="Toll/interleukin-1 receptor homology (TIR) domain"/>
    <property type="match status" value="1"/>
</dbReference>
<evidence type="ECO:0000256" key="14">
    <source>
        <dbReference type="SAM" id="SignalP"/>
    </source>
</evidence>
<gene>
    <name evidence="16" type="ORF">MCOR_24332</name>
</gene>
<keyword evidence="3" id="KW-0399">Innate immunity</keyword>
<keyword evidence="10 13" id="KW-0472">Membrane</keyword>
<proteinExistence type="inferred from homology"/>
<dbReference type="GO" id="GO:0038023">
    <property type="term" value="F:signaling receptor activity"/>
    <property type="evidence" value="ECO:0007669"/>
    <property type="project" value="TreeGrafter"/>
</dbReference>
<dbReference type="InterPro" id="IPR035897">
    <property type="entry name" value="Toll_tir_struct_dom_sf"/>
</dbReference>
<evidence type="ECO:0000256" key="3">
    <source>
        <dbReference type="ARBA" id="ARBA00022588"/>
    </source>
</evidence>
<reference evidence="16 17" key="1">
    <citation type="submission" date="2020-06" db="EMBL/GenBank/DDBJ databases">
        <authorList>
            <person name="Li R."/>
            <person name="Bekaert M."/>
        </authorList>
    </citation>
    <scope>NUCLEOTIDE SEQUENCE [LARGE SCALE GENOMIC DNA]</scope>
    <source>
        <strain evidence="17">wild</strain>
    </source>
</reference>
<feature type="domain" description="TIR" evidence="15">
    <location>
        <begin position="580"/>
        <end position="721"/>
    </location>
</feature>
<evidence type="ECO:0000256" key="13">
    <source>
        <dbReference type="SAM" id="Phobius"/>
    </source>
</evidence>
<dbReference type="PROSITE" id="PS51450">
    <property type="entry name" value="LRR"/>
    <property type="match status" value="2"/>
</dbReference>